<dbReference type="Pfam" id="PF04230">
    <property type="entry name" value="PS_pyruv_trans"/>
    <property type="match status" value="1"/>
</dbReference>
<dbReference type="EMBL" id="QQOH01000001">
    <property type="protein sequence ID" value="RDE24813.1"/>
    <property type="molecule type" value="Genomic_DNA"/>
</dbReference>
<dbReference type="Proteomes" id="UP000253769">
    <property type="component" value="Unassembled WGS sequence"/>
</dbReference>
<evidence type="ECO:0000259" key="1">
    <source>
        <dbReference type="Pfam" id="PF04230"/>
    </source>
</evidence>
<keyword evidence="3" id="KW-1185">Reference proteome</keyword>
<dbReference type="GO" id="GO:0016740">
    <property type="term" value="F:transferase activity"/>
    <property type="evidence" value="ECO:0007669"/>
    <property type="project" value="UniProtKB-KW"/>
</dbReference>
<dbReference type="PANTHER" id="PTHR36836">
    <property type="entry name" value="COLANIC ACID BIOSYNTHESIS PROTEIN WCAK"/>
    <property type="match status" value="1"/>
</dbReference>
<sequence length="343" mass="38833">MKKAVLINDTTYDYHHGCEAVVSGIKSSLLVRGVEVIASCPVGVHYKKMNNIEKAIQQSDLIVVNGEGTIHHGREKAKWLLEVSAYAKKYNTPSVLINATYQDNPAEFDKLLNDFDLVYVRESESYDYLKQRGIEAGFAPDLTMLLSQTISLPEYQSRNGIGITDSPKVQEGMWNFQMAMKHGWTFLPVLRSYRAEGEKSATEVLRHLKHLFTNIGWINKENGVSEESYLRARNRFLCYTVSEYLKKVSGLQILLASRFHSLCFAIVTETPFLATSGNSYKVEGLLRDVGLSSRICELSDFDDIADYNAYSFSDEEKIKIKEYKKSSLIKINNMFDKLVGLTG</sequence>
<proteinExistence type="predicted"/>
<dbReference type="InterPro" id="IPR007345">
    <property type="entry name" value="Polysacch_pyruvyl_Trfase"/>
</dbReference>
<dbReference type="RefSeq" id="WP_114694404.1">
    <property type="nucleotide sequence ID" value="NZ_QQOH01000001.1"/>
</dbReference>
<accession>A0A369WUK5</accession>
<gene>
    <name evidence="2" type="ORF">DV711_04305</name>
</gene>
<dbReference type="AlphaFoldDB" id="A0A369WUK5"/>
<keyword evidence="2" id="KW-0808">Transferase</keyword>
<dbReference type="PANTHER" id="PTHR36836:SF1">
    <property type="entry name" value="COLANIC ACID BIOSYNTHESIS PROTEIN WCAK"/>
    <property type="match status" value="1"/>
</dbReference>
<name>A0A369WUK5_9GAMM</name>
<evidence type="ECO:0000313" key="2">
    <source>
        <dbReference type="EMBL" id="RDE24813.1"/>
    </source>
</evidence>
<evidence type="ECO:0000313" key="3">
    <source>
        <dbReference type="Proteomes" id="UP000253769"/>
    </source>
</evidence>
<protein>
    <submittedName>
        <fullName evidence="2">Polysaccharide pyruvyl transferase family protein</fullName>
    </submittedName>
</protein>
<reference evidence="2 3" key="1">
    <citation type="submission" date="2018-07" db="EMBL/GenBank/DDBJ databases">
        <title>Motiliproteus coralliicola sp. nov., a bacterium isolated from Coral.</title>
        <authorList>
            <person name="Wang G."/>
        </authorList>
    </citation>
    <scope>NUCLEOTIDE SEQUENCE [LARGE SCALE GENOMIC DNA]</scope>
    <source>
        <strain evidence="2 3">C34</strain>
    </source>
</reference>
<feature type="domain" description="Polysaccharide pyruvyl transferase" evidence="1">
    <location>
        <begin position="49"/>
        <end position="276"/>
    </location>
</feature>
<dbReference type="OrthoDB" id="6591518at2"/>
<organism evidence="2 3">
    <name type="scientific">Motiliproteus coralliicola</name>
    <dbReference type="NCBI Taxonomy" id="2283196"/>
    <lineage>
        <taxon>Bacteria</taxon>
        <taxon>Pseudomonadati</taxon>
        <taxon>Pseudomonadota</taxon>
        <taxon>Gammaproteobacteria</taxon>
        <taxon>Oceanospirillales</taxon>
        <taxon>Oceanospirillaceae</taxon>
        <taxon>Motiliproteus</taxon>
    </lineage>
</organism>
<comment type="caution">
    <text evidence="2">The sequence shown here is derived from an EMBL/GenBank/DDBJ whole genome shotgun (WGS) entry which is preliminary data.</text>
</comment>